<name>A0ABN9BUQ7_9NEOB</name>
<dbReference type="EMBL" id="CATNWA010006011">
    <property type="protein sequence ID" value="CAI9551208.1"/>
    <property type="molecule type" value="Genomic_DNA"/>
</dbReference>
<evidence type="ECO:0000256" key="1">
    <source>
        <dbReference type="SAM" id="MobiDB-lite"/>
    </source>
</evidence>
<dbReference type="Proteomes" id="UP001162483">
    <property type="component" value="Unassembled WGS sequence"/>
</dbReference>
<proteinExistence type="predicted"/>
<comment type="caution">
    <text evidence="2">The sequence shown here is derived from an EMBL/GenBank/DDBJ whole genome shotgun (WGS) entry which is preliminary data.</text>
</comment>
<evidence type="ECO:0000313" key="3">
    <source>
        <dbReference type="Proteomes" id="UP001162483"/>
    </source>
</evidence>
<sequence>MLHLPVLCNSHGPPFLGSPAQGRTDNFDHLGTARGPGVSRGPHEMPLGPFSSAFLSLGKDTGVP</sequence>
<gene>
    <name evidence="2" type="ORF">SPARVUS_LOCUS3700540</name>
</gene>
<protein>
    <submittedName>
        <fullName evidence="2">Uncharacterized protein</fullName>
    </submittedName>
</protein>
<accession>A0ABN9BUQ7</accession>
<feature type="region of interest" description="Disordered" evidence="1">
    <location>
        <begin position="12"/>
        <end position="64"/>
    </location>
</feature>
<keyword evidence="3" id="KW-1185">Reference proteome</keyword>
<organism evidence="2 3">
    <name type="scientific">Staurois parvus</name>
    <dbReference type="NCBI Taxonomy" id="386267"/>
    <lineage>
        <taxon>Eukaryota</taxon>
        <taxon>Metazoa</taxon>
        <taxon>Chordata</taxon>
        <taxon>Craniata</taxon>
        <taxon>Vertebrata</taxon>
        <taxon>Euteleostomi</taxon>
        <taxon>Amphibia</taxon>
        <taxon>Batrachia</taxon>
        <taxon>Anura</taxon>
        <taxon>Neobatrachia</taxon>
        <taxon>Ranoidea</taxon>
        <taxon>Ranidae</taxon>
        <taxon>Staurois</taxon>
    </lineage>
</organism>
<evidence type="ECO:0000313" key="2">
    <source>
        <dbReference type="EMBL" id="CAI9551208.1"/>
    </source>
</evidence>
<reference evidence="2" key="1">
    <citation type="submission" date="2023-05" db="EMBL/GenBank/DDBJ databases">
        <authorList>
            <person name="Stuckert A."/>
        </authorList>
    </citation>
    <scope>NUCLEOTIDE SEQUENCE</scope>
</reference>